<accession>A0A0F7C1A9</accession>
<keyword evidence="2" id="KW-0614">Plasmid</keyword>
<geneLocation type="plasmid" evidence="2">
    <name>unnamed2</name>
</geneLocation>
<proteinExistence type="predicted"/>
<dbReference type="AlphaFoldDB" id="A0A0F7C1A9"/>
<keyword evidence="1" id="KW-1133">Transmembrane helix</keyword>
<organism evidence="2">
    <name type="scientific">Brevibacillus laterosporus</name>
    <name type="common">Bacillus laterosporus</name>
    <dbReference type="NCBI Taxonomy" id="1465"/>
    <lineage>
        <taxon>Bacteria</taxon>
        <taxon>Bacillati</taxon>
        <taxon>Bacillota</taxon>
        <taxon>Bacilli</taxon>
        <taxon>Bacillales</taxon>
        <taxon>Paenibacillaceae</taxon>
        <taxon>Brevibacillus</taxon>
    </lineage>
</organism>
<name>A0A0F7C1A9_BRELA</name>
<gene>
    <name evidence="2" type="ORF">EX87_18970</name>
</gene>
<evidence type="ECO:0000313" key="2">
    <source>
        <dbReference type="EMBL" id="AKF95720.1"/>
    </source>
</evidence>
<evidence type="ECO:0000256" key="1">
    <source>
        <dbReference type="SAM" id="Phobius"/>
    </source>
</evidence>
<feature type="transmembrane region" description="Helical" evidence="1">
    <location>
        <begin position="24"/>
        <end position="46"/>
    </location>
</feature>
<dbReference type="RefSeq" id="WP_031414821.1">
    <property type="nucleotide sequence ID" value="NZ_CP011076.1"/>
</dbReference>
<reference evidence="2" key="1">
    <citation type="submission" date="2015-03" db="EMBL/GenBank/DDBJ databases">
        <title>MIGS Cultured Bacterial/Archaeal sample from Brevibacillus laterosporus.</title>
        <authorList>
            <person name="Zeng D."/>
            <person name="Zhu L."/>
            <person name="Dong G."/>
            <person name="Ye W."/>
            <person name="Ren D."/>
            <person name="Wu L."/>
            <person name="Xu J."/>
            <person name="Li G."/>
            <person name="Guo L."/>
        </authorList>
    </citation>
    <scope>NUCLEOTIDE SEQUENCE</scope>
    <source>
        <strain evidence="2">B9</strain>
        <plasmid evidence="2">unnamed2</plasmid>
    </source>
</reference>
<keyword evidence="1" id="KW-0472">Membrane</keyword>
<dbReference type="EMBL" id="CP011076">
    <property type="protein sequence ID" value="AKF95720.1"/>
    <property type="molecule type" value="Genomic_DNA"/>
</dbReference>
<keyword evidence="1" id="KW-0812">Transmembrane</keyword>
<sequence>MFIKKWLNELVYLLSFMGARKKKYILGMLGDGFIQACIVIVLPFVFKDLTDFASNKDTSIIGIYLFSKKRK</sequence>
<protein>
    <submittedName>
        <fullName evidence="2">Uncharacterized protein</fullName>
    </submittedName>
</protein>